<keyword evidence="5 6" id="KW-0472">Membrane</keyword>
<evidence type="ECO:0000256" key="1">
    <source>
        <dbReference type="ARBA" id="ARBA00004651"/>
    </source>
</evidence>
<protein>
    <submittedName>
        <fullName evidence="7">Uncharacterized amino acid permease, GabP family</fullName>
    </submittedName>
</protein>
<dbReference type="PIRSF" id="PIRSF006060">
    <property type="entry name" value="AA_transporter"/>
    <property type="match status" value="1"/>
</dbReference>
<sequence>MDGTGTTDGARASEQPERLKRGIGQWLLIFFVVGDIVGAGIYALVGQVGAQVGGAIWVAFLLALILAVFTACSYAELVTKYPRAGGTATYAHNAFKVPFVSFMVAFAVAASSLFSAAALSRAFGGDYLQQFISVPTVLAALLLIFVVGLINFWGISESVRINVIFTIIEVIGLLLIVLIGIVALSTGSGEPSRAFEFNEGSSVVVAILAGAALSFYALIGFEDSVNVAEETQSPSRIYPRALLGGLLIAGVIYLLVTFTASMVVDTQQLASSTGPLLEVVREGPVPIPTQLFSLIALFAVTNGALINTIMASRVFYGMADQGVMPSIFARVHRGRRTPWVSIVFTILVVMILIATGDIGALARATVLLLLFVFIVVNVSVFVLRRDRVEHQHFRTPSIFPVLGILVSLGLLTQQEGATFLRAGALLLVGLVLWGVNYLAKKFLDKRAPEAQR</sequence>
<feature type="transmembrane region" description="Helical" evidence="6">
    <location>
        <begin position="131"/>
        <end position="154"/>
    </location>
</feature>
<reference evidence="7" key="1">
    <citation type="submission" date="2020-02" db="EMBL/GenBank/DDBJ databases">
        <authorList>
            <person name="Meier V. D."/>
        </authorList>
    </citation>
    <scope>NUCLEOTIDE SEQUENCE</scope>
    <source>
        <strain evidence="7">AVDCRST_MAG78</strain>
    </source>
</reference>
<proteinExistence type="predicted"/>
<dbReference type="PANTHER" id="PTHR42770">
    <property type="entry name" value="AMINO ACID TRANSPORTER-RELATED"/>
    <property type="match status" value="1"/>
</dbReference>
<dbReference type="GO" id="GO:0005886">
    <property type="term" value="C:plasma membrane"/>
    <property type="evidence" value="ECO:0007669"/>
    <property type="project" value="UniProtKB-SubCell"/>
</dbReference>
<dbReference type="PANTHER" id="PTHR42770:SF11">
    <property type="entry name" value="INNER MEMBRANE TRANSPORT PROTEIN YBAT"/>
    <property type="match status" value="1"/>
</dbReference>
<accession>A0A6J4PY57</accession>
<evidence type="ECO:0000256" key="2">
    <source>
        <dbReference type="ARBA" id="ARBA00022475"/>
    </source>
</evidence>
<feature type="transmembrane region" description="Helical" evidence="6">
    <location>
        <begin position="161"/>
        <end position="183"/>
    </location>
</feature>
<evidence type="ECO:0000256" key="5">
    <source>
        <dbReference type="ARBA" id="ARBA00023136"/>
    </source>
</evidence>
<dbReference type="AlphaFoldDB" id="A0A6J4PY57"/>
<dbReference type="Gene3D" id="1.20.1740.10">
    <property type="entry name" value="Amino acid/polyamine transporter I"/>
    <property type="match status" value="1"/>
</dbReference>
<evidence type="ECO:0000313" key="7">
    <source>
        <dbReference type="EMBL" id="CAA9429018.1"/>
    </source>
</evidence>
<organism evidence="7">
    <name type="scientific">uncultured Rubrobacteraceae bacterium</name>
    <dbReference type="NCBI Taxonomy" id="349277"/>
    <lineage>
        <taxon>Bacteria</taxon>
        <taxon>Bacillati</taxon>
        <taxon>Actinomycetota</taxon>
        <taxon>Rubrobacteria</taxon>
        <taxon>Rubrobacterales</taxon>
        <taxon>Rubrobacteraceae</taxon>
        <taxon>environmental samples</taxon>
    </lineage>
</organism>
<evidence type="ECO:0000256" key="3">
    <source>
        <dbReference type="ARBA" id="ARBA00022692"/>
    </source>
</evidence>
<evidence type="ECO:0000256" key="4">
    <source>
        <dbReference type="ARBA" id="ARBA00022989"/>
    </source>
</evidence>
<comment type="subcellular location">
    <subcellularLocation>
        <location evidence="1">Cell membrane</location>
        <topology evidence="1">Multi-pass membrane protein</topology>
    </subcellularLocation>
</comment>
<feature type="transmembrane region" description="Helical" evidence="6">
    <location>
        <begin position="57"/>
        <end position="78"/>
    </location>
</feature>
<keyword evidence="4 6" id="KW-1133">Transmembrane helix</keyword>
<dbReference type="EMBL" id="CADCVB010000104">
    <property type="protein sequence ID" value="CAA9429018.1"/>
    <property type="molecule type" value="Genomic_DNA"/>
</dbReference>
<dbReference type="InterPro" id="IPR050367">
    <property type="entry name" value="APC_superfamily"/>
</dbReference>
<evidence type="ECO:0000256" key="6">
    <source>
        <dbReference type="SAM" id="Phobius"/>
    </source>
</evidence>
<feature type="transmembrane region" description="Helical" evidence="6">
    <location>
        <begin position="360"/>
        <end position="383"/>
    </location>
</feature>
<name>A0A6J4PY57_9ACTN</name>
<keyword evidence="2" id="KW-1003">Cell membrane</keyword>
<feature type="transmembrane region" description="Helical" evidence="6">
    <location>
        <begin position="395"/>
        <end position="413"/>
    </location>
</feature>
<keyword evidence="3 6" id="KW-0812">Transmembrane</keyword>
<feature type="transmembrane region" description="Helical" evidence="6">
    <location>
        <begin position="26"/>
        <end position="45"/>
    </location>
</feature>
<feature type="transmembrane region" description="Helical" evidence="6">
    <location>
        <begin position="99"/>
        <end position="119"/>
    </location>
</feature>
<feature type="transmembrane region" description="Helical" evidence="6">
    <location>
        <begin position="291"/>
        <end position="316"/>
    </location>
</feature>
<feature type="transmembrane region" description="Helical" evidence="6">
    <location>
        <begin position="242"/>
        <end position="264"/>
    </location>
</feature>
<gene>
    <name evidence="7" type="ORF">AVDCRST_MAG78-1552</name>
</gene>
<feature type="transmembrane region" description="Helical" evidence="6">
    <location>
        <begin position="337"/>
        <end position="354"/>
    </location>
</feature>
<dbReference type="InterPro" id="IPR002293">
    <property type="entry name" value="AA/rel_permease1"/>
</dbReference>
<feature type="transmembrane region" description="Helical" evidence="6">
    <location>
        <begin position="203"/>
        <end position="221"/>
    </location>
</feature>
<feature type="transmembrane region" description="Helical" evidence="6">
    <location>
        <begin position="419"/>
        <end position="439"/>
    </location>
</feature>
<dbReference type="Pfam" id="PF13520">
    <property type="entry name" value="AA_permease_2"/>
    <property type="match status" value="1"/>
</dbReference>
<dbReference type="GO" id="GO:0022857">
    <property type="term" value="F:transmembrane transporter activity"/>
    <property type="evidence" value="ECO:0007669"/>
    <property type="project" value="InterPro"/>
</dbReference>